<proteinExistence type="predicted"/>
<dbReference type="AlphaFoldDB" id="A0A2I2AAV1"/>
<comment type="caution">
    <text evidence="1">The sequence shown here is derived from an EMBL/GenBank/DDBJ whole genome shotgun (WGS) entry which is preliminary data.</text>
</comment>
<dbReference type="RefSeq" id="WP_101811799.1">
    <property type="nucleotide sequence ID" value="NZ_PKGI01000028.1"/>
</dbReference>
<dbReference type="Proteomes" id="UP000234579">
    <property type="component" value="Unassembled WGS sequence"/>
</dbReference>
<protein>
    <submittedName>
        <fullName evidence="1">Uncharacterized protein</fullName>
    </submittedName>
</protein>
<evidence type="ECO:0000313" key="2">
    <source>
        <dbReference type="Proteomes" id="UP000234579"/>
    </source>
</evidence>
<organism evidence="1 2">
    <name type="scientific">Ligilactobacillus agilis</name>
    <dbReference type="NCBI Taxonomy" id="1601"/>
    <lineage>
        <taxon>Bacteria</taxon>
        <taxon>Bacillati</taxon>
        <taxon>Bacillota</taxon>
        <taxon>Bacilli</taxon>
        <taxon>Lactobacillales</taxon>
        <taxon>Lactobacillaceae</taxon>
        <taxon>Ligilactobacillus</taxon>
    </lineage>
</organism>
<gene>
    <name evidence="1" type="ORF">CYR79_05650</name>
</gene>
<evidence type="ECO:0000313" key="1">
    <source>
        <dbReference type="EMBL" id="PLA76510.1"/>
    </source>
</evidence>
<reference evidence="2" key="1">
    <citation type="submission" date="2017-12" db="EMBL/GenBank/DDBJ databases">
        <authorList>
            <person name="Christensen H."/>
        </authorList>
    </citation>
    <scope>NUCLEOTIDE SEQUENCE [LARGE SCALE GENOMIC DNA]</scope>
    <source>
        <strain evidence="2">268A</strain>
    </source>
</reference>
<dbReference type="EMBL" id="PKGI01000028">
    <property type="protein sequence ID" value="PLA76510.1"/>
    <property type="molecule type" value="Genomic_DNA"/>
</dbReference>
<name>A0A2I2AAV1_9LACO</name>
<sequence length="109" mass="12750">MEIFNNFDELMIAIPKLAAEIDDYSANTDWKNEPIYVYKDLTAFAKHELTEGWYIEHNLSLDDDYNGAPNPLDFIDWESFSQALSEDWDDRLHFLSLSGYVVETSDLLY</sequence>
<accession>A0A2I2AAV1</accession>